<dbReference type="InterPro" id="IPR036615">
    <property type="entry name" value="Mur_ligase_C_dom_sf"/>
</dbReference>
<keyword evidence="2" id="KW-0573">Peptidoglycan synthesis</keyword>
<dbReference type="InterPro" id="IPR036565">
    <property type="entry name" value="Mur-like_cat_sf"/>
</dbReference>
<dbReference type="GO" id="GO:0016881">
    <property type="term" value="F:acid-amino acid ligase activity"/>
    <property type="evidence" value="ECO:0007669"/>
    <property type="project" value="InterPro"/>
</dbReference>
<evidence type="ECO:0000256" key="1">
    <source>
        <dbReference type="ARBA" id="ARBA00005898"/>
    </source>
</evidence>
<feature type="domain" description="Mur ligase C-terminal" evidence="3">
    <location>
        <begin position="306"/>
        <end position="438"/>
    </location>
</feature>
<reference evidence="5 6" key="1">
    <citation type="submission" date="2017-09" db="EMBL/GenBank/DDBJ databases">
        <title>Depth-based differentiation of microbial function through sediment-hosted aquifers and enrichment of novel symbionts in the deep terrestrial subsurface.</title>
        <authorList>
            <person name="Probst A.J."/>
            <person name="Ladd B."/>
            <person name="Jarett J.K."/>
            <person name="Geller-Mcgrath D.E."/>
            <person name="Sieber C.M."/>
            <person name="Emerson J.B."/>
            <person name="Anantharaman K."/>
            <person name="Thomas B.C."/>
            <person name="Malmstrom R."/>
            <person name="Stieglmeier M."/>
            <person name="Klingl A."/>
            <person name="Woyke T."/>
            <person name="Ryan C.M."/>
            <person name="Banfield J.F."/>
        </authorList>
    </citation>
    <scope>NUCLEOTIDE SEQUENCE [LARGE SCALE GENOMIC DNA]</scope>
    <source>
        <strain evidence="5">CG23_combo_of_CG06-09_8_20_14_all_49_15</strain>
    </source>
</reference>
<dbReference type="InterPro" id="IPR004101">
    <property type="entry name" value="Mur_ligase_C"/>
</dbReference>
<dbReference type="GO" id="GO:0008360">
    <property type="term" value="P:regulation of cell shape"/>
    <property type="evidence" value="ECO:0007669"/>
    <property type="project" value="UniProtKB-KW"/>
</dbReference>
<name>A0A2G9ZLR3_9BACT</name>
<dbReference type="Proteomes" id="UP000230729">
    <property type="component" value="Unassembled WGS sequence"/>
</dbReference>
<accession>A0A2G9ZLR3</accession>
<dbReference type="GO" id="GO:0051301">
    <property type="term" value="P:cell division"/>
    <property type="evidence" value="ECO:0007669"/>
    <property type="project" value="UniProtKB-KW"/>
</dbReference>
<protein>
    <recommendedName>
        <fullName evidence="7">UDP-N-acetylmuramoyl-L-alanyl-D-glutamate--2, 6-diaminopimelate ligase</fullName>
    </recommendedName>
</protein>
<comment type="subcellular location">
    <subcellularLocation>
        <location evidence="2">Cytoplasm</location>
    </subcellularLocation>
</comment>
<dbReference type="PANTHER" id="PTHR23135:SF4">
    <property type="entry name" value="UDP-N-ACETYLMURAMOYL-L-ALANYL-D-GLUTAMATE--2,6-DIAMINOPIMELATE LIGASE MURE HOMOLOG, CHLOROPLASTIC"/>
    <property type="match status" value="1"/>
</dbReference>
<evidence type="ECO:0008006" key="7">
    <source>
        <dbReference type="Google" id="ProtNLM"/>
    </source>
</evidence>
<organism evidence="5 6">
    <name type="scientific">Candidatus Falkowbacteria bacterium CG23_combo_of_CG06-09_8_20_14_all_49_15</name>
    <dbReference type="NCBI Taxonomy" id="1974572"/>
    <lineage>
        <taxon>Bacteria</taxon>
        <taxon>Candidatus Falkowiibacteriota</taxon>
    </lineage>
</organism>
<dbReference type="Gene3D" id="3.40.1190.10">
    <property type="entry name" value="Mur-like, catalytic domain"/>
    <property type="match status" value="1"/>
</dbReference>
<evidence type="ECO:0000313" key="5">
    <source>
        <dbReference type="EMBL" id="PIP34115.1"/>
    </source>
</evidence>
<keyword evidence="2" id="KW-0961">Cell wall biogenesis/degradation</keyword>
<comment type="caution">
    <text evidence="5">The sequence shown here is derived from an EMBL/GenBank/DDBJ whole genome shotgun (WGS) entry which is preliminary data.</text>
</comment>
<comment type="pathway">
    <text evidence="2">Cell wall biogenesis; peptidoglycan biosynthesis.</text>
</comment>
<proteinExistence type="inferred from homology"/>
<dbReference type="Pfam" id="PF02875">
    <property type="entry name" value="Mur_ligase_C"/>
    <property type="match status" value="1"/>
</dbReference>
<keyword evidence="2" id="KW-0131">Cell cycle</keyword>
<sequence>MDKILYFLKKILPAKLFRRLQPAYHFCLAALSARFCGQPGEKLIVIGVTGTTGKTTAVYLLAKALNAAGYRVGFTSTAVLNDGVKEWLNDKKMTMIGRFYTQAMLRRMVKNGCRFAIIETTSEGIAQYRHRFINYDLVVVTGLYPEHIEAHGSFEQYRSAKGRLIAHLSAGRTKYRDECFRVQLGAGNLKKLDLQRVKKTLIVNLDDAQAQYFLNFPVEQKFAISRDRGPEKNPLSEDKITVYHYGSVRASRRGLSFDHDGHPVSLRLLGDFNAANAMLALSLCRSLGLPLAKAINGLARIEGIPGRLEMIAAGQDFTVIVDYAFEPNAVRKLYETVKAFAPARIIHVLGAAGGGRDQARRPQVGRLAGENADLVIVTNEDPYDDDPLIIMKQVFTGAEQAGKKKDRDLFLFPDRRQAIKKALFEARAGDLVLVTGKGSEQAICGAGGEKIPWDDRAVVRGLLTELLDKKSSATPAGAGGRPDE</sequence>
<keyword evidence="2" id="KW-0132">Cell division</keyword>
<dbReference type="NCBIfam" id="TIGR01085">
    <property type="entry name" value="murE"/>
    <property type="match status" value="1"/>
</dbReference>
<dbReference type="AlphaFoldDB" id="A0A2G9ZLR3"/>
<evidence type="ECO:0000313" key="6">
    <source>
        <dbReference type="Proteomes" id="UP000230729"/>
    </source>
</evidence>
<dbReference type="Pfam" id="PF08245">
    <property type="entry name" value="Mur_ligase_M"/>
    <property type="match status" value="1"/>
</dbReference>
<dbReference type="EMBL" id="PCSD01000011">
    <property type="protein sequence ID" value="PIP34115.1"/>
    <property type="molecule type" value="Genomic_DNA"/>
</dbReference>
<dbReference type="InterPro" id="IPR013221">
    <property type="entry name" value="Mur_ligase_cen"/>
</dbReference>
<dbReference type="GO" id="GO:0071555">
    <property type="term" value="P:cell wall organization"/>
    <property type="evidence" value="ECO:0007669"/>
    <property type="project" value="UniProtKB-KW"/>
</dbReference>
<dbReference type="Gene3D" id="3.90.190.20">
    <property type="entry name" value="Mur ligase, C-terminal domain"/>
    <property type="match status" value="1"/>
</dbReference>
<dbReference type="SUPFAM" id="SSF53623">
    <property type="entry name" value="MurD-like peptide ligases, catalytic domain"/>
    <property type="match status" value="1"/>
</dbReference>
<gene>
    <name evidence="5" type="ORF">COX22_00690</name>
</gene>
<dbReference type="GO" id="GO:0005524">
    <property type="term" value="F:ATP binding"/>
    <property type="evidence" value="ECO:0007669"/>
    <property type="project" value="InterPro"/>
</dbReference>
<dbReference type="InterPro" id="IPR005761">
    <property type="entry name" value="UDP-N-AcMur-Glu-dNH2Pim_ligase"/>
</dbReference>
<feature type="domain" description="Mur ligase central" evidence="4">
    <location>
        <begin position="48"/>
        <end position="171"/>
    </location>
</feature>
<dbReference type="PANTHER" id="PTHR23135">
    <property type="entry name" value="MUR LIGASE FAMILY MEMBER"/>
    <property type="match status" value="1"/>
</dbReference>
<evidence type="ECO:0000259" key="3">
    <source>
        <dbReference type="Pfam" id="PF02875"/>
    </source>
</evidence>
<dbReference type="SUPFAM" id="SSF53244">
    <property type="entry name" value="MurD-like peptide ligases, peptide-binding domain"/>
    <property type="match status" value="1"/>
</dbReference>
<comment type="similarity">
    <text evidence="1">Belongs to the MurCDEF family. MurE subfamily.</text>
</comment>
<evidence type="ECO:0000256" key="2">
    <source>
        <dbReference type="RuleBase" id="RU004135"/>
    </source>
</evidence>
<keyword evidence="2" id="KW-0133">Cell shape</keyword>
<evidence type="ECO:0000259" key="4">
    <source>
        <dbReference type="Pfam" id="PF08245"/>
    </source>
</evidence>
<dbReference type="GO" id="GO:0005737">
    <property type="term" value="C:cytoplasm"/>
    <property type="evidence" value="ECO:0007669"/>
    <property type="project" value="UniProtKB-SubCell"/>
</dbReference>
<dbReference type="GO" id="GO:0009252">
    <property type="term" value="P:peptidoglycan biosynthetic process"/>
    <property type="evidence" value="ECO:0007669"/>
    <property type="project" value="UniProtKB-UniPathway"/>
</dbReference>
<dbReference type="UniPathway" id="UPA00219"/>